<evidence type="ECO:0000259" key="1">
    <source>
        <dbReference type="Pfam" id="PF21537"/>
    </source>
</evidence>
<accession>A0A1Z3HLZ3</accession>
<proteinExistence type="predicted"/>
<name>A0A1Z3HLZ3_9CYAN</name>
<protein>
    <recommendedName>
        <fullName evidence="1">DUF1980 domain-containing protein</fullName>
    </recommendedName>
</protein>
<gene>
    <name evidence="2" type="ORF">XM38_022660</name>
</gene>
<sequence length="259" mass="28884">MTSRRFQGGPLPWFEFSDLLVLLAWGSLLLKYWLTGELAVLLHPDYQWLSHSAAVVLLGLAGLQGWRLLTQMLQPPSRRPALAQHITLMPHRWSRGILLAVAVAGLIYSPRPFTSDTALQRGLTDTLSMTRSSRPQAFVRQAAPEERTIIDWVRTLNVYPEPDAYGGQAVDVIGFVIHPPEWPDSHLMIARFVLTCCAADAYPVGLAVRLPTGQALPAADTWLRVTGQMTTETLDGQRQLVVAPDRLRPVEEPANPYEY</sequence>
<dbReference type="PANTHER" id="PTHR40047:SF1">
    <property type="entry name" value="UPF0703 PROTEIN YCGQ"/>
    <property type="match status" value="1"/>
</dbReference>
<dbReference type="InterPro" id="IPR052955">
    <property type="entry name" value="UPF0703_membrane_permease"/>
</dbReference>
<feature type="domain" description="DUF1980" evidence="1">
    <location>
        <begin position="158"/>
        <end position="259"/>
    </location>
</feature>
<evidence type="ECO:0000313" key="2">
    <source>
        <dbReference type="EMBL" id="ASC71314.1"/>
    </source>
</evidence>
<reference evidence="2 3" key="1">
    <citation type="journal article" date="2016" name="Biochim. Biophys. Acta">
        <title>Characterization of red-shifted phycobilisomes isolated from the chlorophyll f-containing cyanobacterium Halomicronema hongdechloris.</title>
        <authorList>
            <person name="Li Y."/>
            <person name="Lin Y."/>
            <person name="Garvey C.J."/>
            <person name="Birch D."/>
            <person name="Corkery R.W."/>
            <person name="Loughlin P.C."/>
            <person name="Scheer H."/>
            <person name="Willows R.D."/>
            <person name="Chen M."/>
        </authorList>
    </citation>
    <scope>NUCLEOTIDE SEQUENCE [LARGE SCALE GENOMIC DNA]</scope>
    <source>
        <strain evidence="2 3">C2206</strain>
    </source>
</reference>
<dbReference type="OrthoDB" id="9770408at2"/>
<keyword evidence="3" id="KW-1185">Reference proteome</keyword>
<dbReference type="NCBIfam" id="TIGR03943">
    <property type="entry name" value="TIGR03943 family putative permease subunit"/>
    <property type="match status" value="1"/>
</dbReference>
<dbReference type="KEGG" id="hhg:XM38_022660"/>
<dbReference type="Proteomes" id="UP000191901">
    <property type="component" value="Chromosome"/>
</dbReference>
<dbReference type="InterPro" id="IPR048447">
    <property type="entry name" value="DUF1980_C"/>
</dbReference>
<dbReference type="PANTHER" id="PTHR40047">
    <property type="entry name" value="UPF0703 PROTEIN YCGQ"/>
    <property type="match status" value="1"/>
</dbReference>
<dbReference type="InterPro" id="IPR015402">
    <property type="entry name" value="DUF1980"/>
</dbReference>
<dbReference type="Pfam" id="PF21537">
    <property type="entry name" value="DUF1980_C"/>
    <property type="match status" value="1"/>
</dbReference>
<dbReference type="EMBL" id="CP021983">
    <property type="protein sequence ID" value="ASC71314.1"/>
    <property type="molecule type" value="Genomic_DNA"/>
</dbReference>
<dbReference type="STRING" id="1641165.XM38_05560"/>
<organism evidence="2 3">
    <name type="scientific">Halomicronema hongdechloris C2206</name>
    <dbReference type="NCBI Taxonomy" id="1641165"/>
    <lineage>
        <taxon>Bacteria</taxon>
        <taxon>Bacillati</taxon>
        <taxon>Cyanobacteriota</taxon>
        <taxon>Cyanophyceae</taxon>
        <taxon>Nodosilineales</taxon>
        <taxon>Nodosilineaceae</taxon>
        <taxon>Halomicronema</taxon>
    </lineage>
</organism>
<dbReference type="AlphaFoldDB" id="A0A1Z3HLZ3"/>
<evidence type="ECO:0000313" key="3">
    <source>
        <dbReference type="Proteomes" id="UP000191901"/>
    </source>
</evidence>